<proteinExistence type="predicted"/>
<dbReference type="InterPro" id="IPR004223">
    <property type="entry name" value="VitB12-dep_Met_synth_activ_dom"/>
</dbReference>
<dbReference type="SUPFAM" id="SSF56507">
    <property type="entry name" value="Methionine synthase activation domain-like"/>
    <property type="match status" value="1"/>
</dbReference>
<dbReference type="Pfam" id="PF02965">
    <property type="entry name" value="Met_synt_B12"/>
    <property type="match status" value="1"/>
</dbReference>
<gene>
    <name evidence="2" type="ORF">S01H4_54137</name>
</gene>
<feature type="domain" description="AdoMet activation" evidence="1">
    <location>
        <begin position="16"/>
        <end position="128"/>
    </location>
</feature>
<reference evidence="2" key="1">
    <citation type="journal article" date="2014" name="Front. Microbiol.">
        <title>High frequency of phylogenetically diverse reductive dehalogenase-homologous genes in deep subseafloor sedimentary metagenomes.</title>
        <authorList>
            <person name="Kawai M."/>
            <person name="Futagami T."/>
            <person name="Toyoda A."/>
            <person name="Takaki Y."/>
            <person name="Nishi S."/>
            <person name="Hori S."/>
            <person name="Arai W."/>
            <person name="Tsubouchi T."/>
            <person name="Morono Y."/>
            <person name="Uchiyama I."/>
            <person name="Ito T."/>
            <person name="Fujiyama A."/>
            <person name="Inagaki F."/>
            <person name="Takami H."/>
        </authorList>
    </citation>
    <scope>NUCLEOTIDE SEQUENCE</scope>
    <source>
        <strain evidence="2">Expedition CK06-06</strain>
    </source>
</reference>
<dbReference type="GO" id="GO:0008705">
    <property type="term" value="F:methionine synthase activity"/>
    <property type="evidence" value="ECO:0007669"/>
    <property type="project" value="InterPro"/>
</dbReference>
<accession>X1DRY7</accession>
<dbReference type="AlphaFoldDB" id="X1DRY7"/>
<sequence length="150" mass="16656">GSNVSKILKGSEISIIFIFSLGNKIDEIIKEENKSGDTLATIVIDAITTSMLGMLGEYVGDMIKKEGIKCENWDSTCTYSPGQFKWTIEEQKEIFKMIDGGRIGVKLNKSMLMIPFKSISGVYGFGPEDKIDKTKVSCDLCPRENCIGRR</sequence>
<name>X1DRY7_9ZZZZ</name>
<comment type="caution">
    <text evidence="2">The sequence shown here is derived from an EMBL/GenBank/DDBJ whole genome shotgun (WGS) entry which is preliminary data.</text>
</comment>
<feature type="non-terminal residue" evidence="2">
    <location>
        <position position="1"/>
    </location>
</feature>
<dbReference type="InterPro" id="IPR037010">
    <property type="entry name" value="VitB12-dep_Met_synth_activ_sf"/>
</dbReference>
<evidence type="ECO:0000313" key="2">
    <source>
        <dbReference type="EMBL" id="GAH10985.1"/>
    </source>
</evidence>
<evidence type="ECO:0000259" key="1">
    <source>
        <dbReference type="Pfam" id="PF02965"/>
    </source>
</evidence>
<dbReference type="Gene3D" id="3.40.109.40">
    <property type="match status" value="1"/>
</dbReference>
<protein>
    <recommendedName>
        <fullName evidence="1">AdoMet activation domain-containing protein</fullName>
    </recommendedName>
</protein>
<dbReference type="EMBL" id="BART01031130">
    <property type="protein sequence ID" value="GAH10985.1"/>
    <property type="molecule type" value="Genomic_DNA"/>
</dbReference>
<organism evidence="2">
    <name type="scientific">marine sediment metagenome</name>
    <dbReference type="NCBI Taxonomy" id="412755"/>
    <lineage>
        <taxon>unclassified sequences</taxon>
        <taxon>metagenomes</taxon>
        <taxon>ecological metagenomes</taxon>
    </lineage>
</organism>